<evidence type="ECO:0000256" key="2">
    <source>
        <dbReference type="ARBA" id="ARBA00022737"/>
    </source>
</evidence>
<gene>
    <name evidence="3" type="primary">Contig458.g502</name>
    <name evidence="3" type="ORF">STYLEM_12360</name>
</gene>
<keyword evidence="2" id="KW-0677">Repeat</keyword>
<dbReference type="PANTHER" id="PTHR24412">
    <property type="entry name" value="KELCH PROTEIN"/>
    <property type="match status" value="1"/>
</dbReference>
<dbReference type="PANTHER" id="PTHR24412:SF489">
    <property type="entry name" value="RING FINGER DOMAIN AND KELCH REPEAT-CONTAINING PROTEIN DDB_G0271372"/>
    <property type="match status" value="1"/>
</dbReference>
<organism evidence="3 4">
    <name type="scientific">Stylonychia lemnae</name>
    <name type="common">Ciliate</name>
    <dbReference type="NCBI Taxonomy" id="5949"/>
    <lineage>
        <taxon>Eukaryota</taxon>
        <taxon>Sar</taxon>
        <taxon>Alveolata</taxon>
        <taxon>Ciliophora</taxon>
        <taxon>Intramacronucleata</taxon>
        <taxon>Spirotrichea</taxon>
        <taxon>Stichotrichia</taxon>
        <taxon>Sporadotrichida</taxon>
        <taxon>Oxytrichidae</taxon>
        <taxon>Stylonychinae</taxon>
        <taxon>Stylonychia</taxon>
    </lineage>
</organism>
<evidence type="ECO:0000313" key="4">
    <source>
        <dbReference type="Proteomes" id="UP000039865"/>
    </source>
</evidence>
<dbReference type="AlphaFoldDB" id="A0A078APU1"/>
<dbReference type="Gene3D" id="2.120.10.80">
    <property type="entry name" value="Kelch-type beta propeller"/>
    <property type="match status" value="1"/>
</dbReference>
<dbReference type="EMBL" id="CCKQ01011746">
    <property type="protein sequence ID" value="CDW83317.1"/>
    <property type="molecule type" value="Genomic_DNA"/>
</dbReference>
<evidence type="ECO:0000313" key="3">
    <source>
        <dbReference type="EMBL" id="CDW83317.1"/>
    </source>
</evidence>
<dbReference type="Proteomes" id="UP000039865">
    <property type="component" value="Unassembled WGS sequence"/>
</dbReference>
<dbReference type="SMART" id="SM00612">
    <property type="entry name" value="Kelch"/>
    <property type="match status" value="2"/>
</dbReference>
<evidence type="ECO:0000256" key="1">
    <source>
        <dbReference type="ARBA" id="ARBA00022441"/>
    </source>
</evidence>
<dbReference type="InParanoid" id="A0A078APU1"/>
<dbReference type="InterPro" id="IPR015915">
    <property type="entry name" value="Kelch-typ_b-propeller"/>
</dbReference>
<protein>
    <submittedName>
        <fullName evidence="3">Kelch motif family protein</fullName>
    </submittedName>
</protein>
<keyword evidence="4" id="KW-1185">Reference proteome</keyword>
<dbReference type="Pfam" id="PF01344">
    <property type="entry name" value="Kelch_1"/>
    <property type="match status" value="1"/>
</dbReference>
<dbReference type="SUPFAM" id="SSF117281">
    <property type="entry name" value="Kelch motif"/>
    <property type="match status" value="1"/>
</dbReference>
<dbReference type="OrthoDB" id="6282048at2759"/>
<proteinExistence type="predicted"/>
<reference evidence="3 4" key="1">
    <citation type="submission" date="2014-06" db="EMBL/GenBank/DDBJ databases">
        <authorList>
            <person name="Swart Estienne"/>
        </authorList>
    </citation>
    <scope>NUCLEOTIDE SEQUENCE [LARGE SCALE GENOMIC DNA]</scope>
    <source>
        <strain evidence="3 4">130c</strain>
    </source>
</reference>
<accession>A0A078APU1</accession>
<name>A0A078APU1_STYLE</name>
<keyword evidence="1" id="KW-0880">Kelch repeat</keyword>
<sequence length="404" mass="48349">MESYSTQQRLIYSYAILEVMQFLDKKELYRIQILEKYFYDKLIPNCIKEMKSWNQQACYIAFEKSQFFYFLDRNTLKWDQKKVNLVTKKGKIQTSFRFDEMWAKVLQIQDEIYFIGGNLYFHYSSKQCYRLNLKNQMMHEITSLSKQRYGHGLCHLGQYIYATGGVDNYSIYLDHCERYDLLNNTWEDIPKFDCPIFSHSLISVRKRYLYSFGGMYEKPEAYKYQERLMRLDTHKIGRVECNWEYFAFPSEFQQGCQYQVYQMPQLSQNGQIQEYIIFGGVGLQNNVLNRVSIFSENLKVIQDSKFSSSSEKLKIIDRFYYNQAISLDRNVVLEEYENELKKNDIKTQDIGHQLIGAMGRFAFHVIDLDNQKIIIGDKSKGYVNHLSQRQDDNDDEEDFIEYYD</sequence>
<dbReference type="InterPro" id="IPR006652">
    <property type="entry name" value="Kelch_1"/>
</dbReference>